<dbReference type="OrthoDB" id="5332150at2"/>
<keyword evidence="11" id="KW-1185">Reference proteome</keyword>
<dbReference type="STRING" id="550540.Fbal_2833"/>
<keyword evidence="10" id="KW-0675">Receptor</keyword>
<feature type="signal peptide" evidence="8">
    <location>
        <begin position="1"/>
        <end position="23"/>
    </location>
</feature>
<evidence type="ECO:0000313" key="11">
    <source>
        <dbReference type="Proteomes" id="UP000006683"/>
    </source>
</evidence>
<dbReference type="InterPro" id="IPR037066">
    <property type="entry name" value="Plug_dom_sf"/>
</dbReference>
<protein>
    <submittedName>
        <fullName evidence="10">TonB-dependent copper receptor</fullName>
    </submittedName>
</protein>
<dbReference type="GeneID" id="67183059"/>
<feature type="chain" id="PRO_5003151681" evidence="8">
    <location>
        <begin position="24"/>
        <end position="657"/>
    </location>
</feature>
<evidence type="ECO:0000256" key="5">
    <source>
        <dbReference type="ARBA" id="ARBA00023136"/>
    </source>
</evidence>
<dbReference type="InterPro" id="IPR012910">
    <property type="entry name" value="Plug_dom"/>
</dbReference>
<comment type="similarity">
    <text evidence="7">Belongs to the TonB-dependent receptor family.</text>
</comment>
<keyword evidence="6 7" id="KW-0998">Cell outer membrane</keyword>
<dbReference type="PANTHER" id="PTHR30069">
    <property type="entry name" value="TONB-DEPENDENT OUTER MEMBRANE RECEPTOR"/>
    <property type="match status" value="1"/>
</dbReference>
<dbReference type="eggNOG" id="COG4771">
    <property type="taxonomic scope" value="Bacteria"/>
</dbReference>
<evidence type="ECO:0000256" key="6">
    <source>
        <dbReference type="ARBA" id="ARBA00023237"/>
    </source>
</evidence>
<dbReference type="GO" id="GO:0015344">
    <property type="term" value="F:siderophore uptake transmembrane transporter activity"/>
    <property type="evidence" value="ECO:0007669"/>
    <property type="project" value="TreeGrafter"/>
</dbReference>
<dbReference type="HOGENOM" id="CLU_014873_2_1_6"/>
<evidence type="ECO:0000256" key="8">
    <source>
        <dbReference type="SAM" id="SignalP"/>
    </source>
</evidence>
<dbReference type="Proteomes" id="UP000006683">
    <property type="component" value="Chromosome"/>
</dbReference>
<evidence type="ECO:0000256" key="3">
    <source>
        <dbReference type="ARBA" id="ARBA00022452"/>
    </source>
</evidence>
<organism evidence="10 11">
    <name type="scientific">Ferrimonas balearica (strain DSM 9799 / CCM 4581 / KCTC 23876 / PAT)</name>
    <dbReference type="NCBI Taxonomy" id="550540"/>
    <lineage>
        <taxon>Bacteria</taxon>
        <taxon>Pseudomonadati</taxon>
        <taxon>Pseudomonadota</taxon>
        <taxon>Gammaproteobacteria</taxon>
        <taxon>Alteromonadales</taxon>
        <taxon>Ferrimonadaceae</taxon>
        <taxon>Ferrimonas</taxon>
    </lineage>
</organism>
<accession>E1SSA3</accession>
<proteinExistence type="inferred from homology"/>
<dbReference type="GO" id="GO:0009279">
    <property type="term" value="C:cell outer membrane"/>
    <property type="evidence" value="ECO:0007669"/>
    <property type="project" value="UniProtKB-SubCell"/>
</dbReference>
<dbReference type="InterPro" id="IPR010100">
    <property type="entry name" value="TonB-dep_Cu_rcpt"/>
</dbReference>
<evidence type="ECO:0000259" key="9">
    <source>
        <dbReference type="Pfam" id="PF07715"/>
    </source>
</evidence>
<dbReference type="InterPro" id="IPR036942">
    <property type="entry name" value="Beta-barrel_TonB_sf"/>
</dbReference>
<dbReference type="AlphaFoldDB" id="E1SSA3"/>
<evidence type="ECO:0000256" key="7">
    <source>
        <dbReference type="PROSITE-ProRule" id="PRU01360"/>
    </source>
</evidence>
<dbReference type="PROSITE" id="PS52016">
    <property type="entry name" value="TONB_DEPENDENT_REC_3"/>
    <property type="match status" value="1"/>
</dbReference>
<dbReference type="NCBIfam" id="TIGR01778">
    <property type="entry name" value="TonB-copper"/>
    <property type="match status" value="1"/>
</dbReference>
<name>E1SSA3_FERBD</name>
<evidence type="ECO:0000313" key="10">
    <source>
        <dbReference type="EMBL" id="ADN77035.1"/>
    </source>
</evidence>
<dbReference type="GO" id="GO:0044718">
    <property type="term" value="P:siderophore transmembrane transport"/>
    <property type="evidence" value="ECO:0007669"/>
    <property type="project" value="TreeGrafter"/>
</dbReference>
<keyword evidence="5 7" id="KW-0472">Membrane</keyword>
<dbReference type="Gene3D" id="2.170.130.10">
    <property type="entry name" value="TonB-dependent receptor, plug domain"/>
    <property type="match status" value="1"/>
</dbReference>
<sequence length="657" mass="72533">MPVSKLLAVTAAVNLALALPAYADKISDCAEEGHCDEYQVVTADVMQSPLTVVTDPKLPRQPLPAFDGSGFLRTIPGFNVIRKGGAGGDITLRGMAGSRVNIVNDGQQVGGTCGGRMDPPTNYISPDTYERVEVIKGPQTVKYGPVGSAGTVLFERDHFGLAEKGTEGRASMTFGSFERKDYAMELITGTPDHYWRIDANHSESDDFEDGNGDTMQSSYDRDSFHTAIGWTPDADSVLELSYGFSSGSAEYADRANKARQIDNENATLLARTGSQLDWLKMVEFQAYWNQNDHIMDQFDKLDNTVPGANPRRTNIGGHLWFELTPSDNWALLVGIDYLDSTQDMRNGLSLDELLGNAFEDVYSKENLGLLLESDWQIGPGKVVAGARYDRYEQTLLGSWSGANKVNERTENLVSGFGRYEWLLEQHQLYAGVGYAQRIADYWEIMKSGKNLTLDPEQTTQLDMGWIYQGPVELSASLFYADIQDYILIDNNSMPSARNVDATLWGGELGASYRFAQYFKLTTTVAYTHGDNDTDNVALGQISPLEGRVALDYENDNWAFGALWRLVDNQDRVAVGQGNIVGQDLGETAGFGVLSLNGAWKHGEAIRLSFGIDNLFDKAYAEHVSKAGSGNDMLPPEERTVRVNEPGRNAWVRLDYNF</sequence>
<dbReference type="InterPro" id="IPR039426">
    <property type="entry name" value="TonB-dep_rcpt-like"/>
</dbReference>
<feature type="domain" description="TonB-dependent receptor plug" evidence="9">
    <location>
        <begin position="48"/>
        <end position="151"/>
    </location>
</feature>
<dbReference type="EMBL" id="CP002209">
    <property type="protein sequence ID" value="ADN77035.1"/>
    <property type="molecule type" value="Genomic_DNA"/>
</dbReference>
<keyword evidence="8" id="KW-0732">Signal</keyword>
<dbReference type="RefSeq" id="WP_013346341.1">
    <property type="nucleotide sequence ID" value="NC_014541.1"/>
</dbReference>
<comment type="subcellular location">
    <subcellularLocation>
        <location evidence="1 7">Cell outer membrane</location>
        <topology evidence="1 7">Multi-pass membrane protein</topology>
    </subcellularLocation>
</comment>
<dbReference type="KEGG" id="fbl:Fbal_2833"/>
<keyword evidence="2 7" id="KW-0813">Transport</keyword>
<evidence type="ECO:0000256" key="2">
    <source>
        <dbReference type="ARBA" id="ARBA00022448"/>
    </source>
</evidence>
<reference evidence="10 11" key="1">
    <citation type="journal article" date="2010" name="Stand. Genomic Sci.">
        <title>Complete genome sequence of Ferrimonas balearica type strain (PAT).</title>
        <authorList>
            <person name="Nolan M."/>
            <person name="Sikorski J."/>
            <person name="Davenport K."/>
            <person name="Lucas S."/>
            <person name="Glavina Del Rio T."/>
            <person name="Tice H."/>
            <person name="Cheng J."/>
            <person name="Goodwin L."/>
            <person name="Pitluck S."/>
            <person name="Liolios K."/>
            <person name="Ivanova N."/>
            <person name="Mavromatis K."/>
            <person name="Ovchinnikova G."/>
            <person name="Pati A."/>
            <person name="Chen A."/>
            <person name="Palaniappan K."/>
            <person name="Land M."/>
            <person name="Hauser L."/>
            <person name="Chang Y."/>
            <person name="Jeffries C."/>
            <person name="Tapia R."/>
            <person name="Brettin T."/>
            <person name="Detter J."/>
            <person name="Han C."/>
            <person name="Yasawong M."/>
            <person name="Rohde M."/>
            <person name="Tindall B."/>
            <person name="Goker M."/>
            <person name="Woyke T."/>
            <person name="Bristow J."/>
            <person name="Eisen J."/>
            <person name="Markowitz V."/>
            <person name="Hugenholtz P."/>
            <person name="Kyrpides N."/>
            <person name="Klenk H."/>
            <person name="Lapidus A."/>
        </authorList>
    </citation>
    <scope>NUCLEOTIDE SEQUENCE [LARGE SCALE GENOMIC DNA]</scope>
    <source>
        <strain evidence="11">DSM 9799 / CCM 4581 / KCTC 23876 / PAT</strain>
    </source>
</reference>
<dbReference type="PANTHER" id="PTHR30069:SF49">
    <property type="entry name" value="OUTER MEMBRANE PROTEIN C"/>
    <property type="match status" value="1"/>
</dbReference>
<dbReference type="Gene3D" id="2.40.170.20">
    <property type="entry name" value="TonB-dependent receptor, beta-barrel domain"/>
    <property type="match status" value="1"/>
</dbReference>
<keyword evidence="3 7" id="KW-1134">Transmembrane beta strand</keyword>
<dbReference type="Pfam" id="PF07715">
    <property type="entry name" value="Plug"/>
    <property type="match status" value="1"/>
</dbReference>
<evidence type="ECO:0000256" key="1">
    <source>
        <dbReference type="ARBA" id="ARBA00004571"/>
    </source>
</evidence>
<dbReference type="SUPFAM" id="SSF56935">
    <property type="entry name" value="Porins"/>
    <property type="match status" value="1"/>
</dbReference>
<keyword evidence="4 7" id="KW-0812">Transmembrane</keyword>
<gene>
    <name evidence="10" type="ordered locus">Fbal_2833</name>
</gene>
<dbReference type="CDD" id="cd01347">
    <property type="entry name" value="ligand_gated_channel"/>
    <property type="match status" value="1"/>
</dbReference>
<evidence type="ECO:0000256" key="4">
    <source>
        <dbReference type="ARBA" id="ARBA00022692"/>
    </source>
</evidence>